<dbReference type="EMBL" id="LJGV01000022">
    <property type="protein sequence ID" value="OEU97587.1"/>
    <property type="molecule type" value="Genomic_DNA"/>
</dbReference>
<gene>
    <name evidence="2" type="ORF">AN217_06590</name>
</gene>
<name>A0A1E7K0X1_9ACTN</name>
<evidence type="ECO:0000313" key="2">
    <source>
        <dbReference type="EMBL" id="OEU97587.1"/>
    </source>
</evidence>
<proteinExistence type="predicted"/>
<organism evidence="2 3">
    <name type="scientific">Streptomyces qinglanensis</name>
    <dbReference type="NCBI Taxonomy" id="943816"/>
    <lineage>
        <taxon>Bacteria</taxon>
        <taxon>Bacillati</taxon>
        <taxon>Actinomycetota</taxon>
        <taxon>Actinomycetes</taxon>
        <taxon>Kitasatosporales</taxon>
        <taxon>Streptomycetaceae</taxon>
        <taxon>Streptomyces</taxon>
    </lineage>
</organism>
<protein>
    <submittedName>
        <fullName evidence="2">Uncharacterized protein</fullName>
    </submittedName>
</protein>
<reference evidence="2 3" key="1">
    <citation type="journal article" date="2016" name="Front. Microbiol.">
        <title>Comparative Genomics Analysis of Streptomyces Species Reveals Their Adaptation to the Marine Environment and Their Diversity at the Genomic Level.</title>
        <authorList>
            <person name="Tian X."/>
            <person name="Zhang Z."/>
            <person name="Yang T."/>
            <person name="Chen M."/>
            <person name="Li J."/>
            <person name="Chen F."/>
            <person name="Yang J."/>
            <person name="Li W."/>
            <person name="Zhang B."/>
            <person name="Zhang Z."/>
            <person name="Wu J."/>
            <person name="Zhang C."/>
            <person name="Long L."/>
            <person name="Xiao J."/>
        </authorList>
    </citation>
    <scope>NUCLEOTIDE SEQUENCE [LARGE SCALE GENOMIC DNA]</scope>
    <source>
        <strain evidence="2 3">SCSIO M10379</strain>
    </source>
</reference>
<comment type="caution">
    <text evidence="2">The sequence shown here is derived from an EMBL/GenBank/DDBJ whole genome shotgun (WGS) entry which is preliminary data.</text>
</comment>
<evidence type="ECO:0000256" key="1">
    <source>
        <dbReference type="SAM" id="MobiDB-lite"/>
    </source>
</evidence>
<dbReference type="RefSeq" id="WP_069991104.1">
    <property type="nucleotide sequence ID" value="NZ_LJGV01000022.1"/>
</dbReference>
<feature type="region of interest" description="Disordered" evidence="1">
    <location>
        <begin position="1"/>
        <end position="77"/>
    </location>
</feature>
<feature type="compositionally biased region" description="Basic and acidic residues" evidence="1">
    <location>
        <begin position="48"/>
        <end position="77"/>
    </location>
</feature>
<accession>A0A1E7K0X1</accession>
<sequence length="77" mass="7950">MGAAAPAPVRRRARLACSGEGATGSGPATRSADHPDAAWVPAGPAHYAEGHSEAPGNDHTDPGKHRDRDRDMKLVEG</sequence>
<evidence type="ECO:0000313" key="3">
    <source>
        <dbReference type="Proteomes" id="UP000175829"/>
    </source>
</evidence>
<dbReference type="Proteomes" id="UP000175829">
    <property type="component" value="Unassembled WGS sequence"/>
</dbReference>
<dbReference type="AlphaFoldDB" id="A0A1E7K0X1"/>